<evidence type="ECO:0000313" key="11">
    <source>
        <dbReference type="Proteomes" id="UP000678393"/>
    </source>
</evidence>
<organism evidence="10 11">
    <name type="scientific">Candidula unifasciata</name>
    <dbReference type="NCBI Taxonomy" id="100452"/>
    <lineage>
        <taxon>Eukaryota</taxon>
        <taxon>Metazoa</taxon>
        <taxon>Spiralia</taxon>
        <taxon>Lophotrochozoa</taxon>
        <taxon>Mollusca</taxon>
        <taxon>Gastropoda</taxon>
        <taxon>Heterobranchia</taxon>
        <taxon>Euthyneura</taxon>
        <taxon>Panpulmonata</taxon>
        <taxon>Eupulmonata</taxon>
        <taxon>Stylommatophora</taxon>
        <taxon>Helicina</taxon>
        <taxon>Helicoidea</taxon>
        <taxon>Geomitridae</taxon>
        <taxon>Candidula</taxon>
    </lineage>
</organism>
<dbReference type="InterPro" id="IPR005331">
    <property type="entry name" value="Sulfotransferase"/>
</dbReference>
<gene>
    <name evidence="10" type="ORF">CUNI_LOCUS1309</name>
</gene>
<feature type="transmembrane region" description="Helical" evidence="9">
    <location>
        <begin position="12"/>
        <end position="31"/>
    </location>
</feature>
<proteinExistence type="inferred from homology"/>
<reference evidence="10" key="1">
    <citation type="submission" date="2021-04" db="EMBL/GenBank/DDBJ databases">
        <authorList>
            <consortium name="Molecular Ecology Group"/>
        </authorList>
    </citation>
    <scope>NUCLEOTIDE SEQUENCE</scope>
</reference>
<keyword evidence="9" id="KW-0119">Carbohydrate metabolism</keyword>
<evidence type="ECO:0000256" key="8">
    <source>
        <dbReference type="ARBA" id="ARBA00023180"/>
    </source>
</evidence>
<dbReference type="InterPro" id="IPR018011">
    <property type="entry name" value="Carb_sulfotrans_8-10"/>
</dbReference>
<dbReference type="OrthoDB" id="6380564at2759"/>
<evidence type="ECO:0000256" key="6">
    <source>
        <dbReference type="ARBA" id="ARBA00023034"/>
    </source>
</evidence>
<comment type="subcellular location">
    <subcellularLocation>
        <location evidence="1 9">Golgi apparatus membrane</location>
        <topology evidence="1 9">Single-pass type II membrane protein</topology>
    </subcellularLocation>
</comment>
<comment type="similarity">
    <text evidence="2 9">Belongs to the sulfotransferase 2 family.</text>
</comment>
<keyword evidence="4 9" id="KW-0812">Transmembrane</keyword>
<comment type="caution">
    <text evidence="10">The sequence shown here is derived from an EMBL/GenBank/DDBJ whole genome shotgun (WGS) entry which is preliminary data.</text>
</comment>
<dbReference type="GO" id="GO:0016051">
    <property type="term" value="P:carbohydrate biosynthetic process"/>
    <property type="evidence" value="ECO:0007669"/>
    <property type="project" value="InterPro"/>
</dbReference>
<accession>A0A8S3YJX6</accession>
<keyword evidence="6 9" id="KW-0333">Golgi apparatus</keyword>
<evidence type="ECO:0000256" key="4">
    <source>
        <dbReference type="ARBA" id="ARBA00022692"/>
    </source>
</evidence>
<evidence type="ECO:0000256" key="5">
    <source>
        <dbReference type="ARBA" id="ARBA00022989"/>
    </source>
</evidence>
<protein>
    <recommendedName>
        <fullName evidence="9">Carbohydrate sulfotransferase</fullName>
        <ecNumber evidence="9">2.8.2.-</ecNumber>
    </recommendedName>
</protein>
<dbReference type="PANTHER" id="PTHR12137:SF54">
    <property type="entry name" value="CARBOHYDRATE SULFOTRANSFERASE"/>
    <property type="match status" value="1"/>
</dbReference>
<dbReference type="GO" id="GO:0008146">
    <property type="term" value="F:sulfotransferase activity"/>
    <property type="evidence" value="ECO:0007669"/>
    <property type="project" value="InterPro"/>
</dbReference>
<sequence length="467" mass="54811">MLTGKPKSTFTVFAMVSVIMVLVIWLCNVNFDRMAQSGPGWKHSSYTKEIPTNSKNPNININMKYEPWQEEHFNVKQQQRKQPNRTSDEEFVKRRRRVNYVCSTGQVSGNVSFVMNDKQAGIIYCSVPKAGCTFWKRVFTAVNSKNDSLRESIRFLSREEVHSQYIQRFQYNSTDFPKKTFPTRLIVTRDPYSRLLSSYLDKIYLPDFWISEVVKMVKTLPNNTSSITSQDFLRNHFNEMANVFKNKSVISRITTAAQSHCGKYMTFSEFAESGFENEEPHWTPIHKICNPCKFLATHISKMETFSADARALLSLMQLETVMDNLDDDNAQIDEEINIISSYNFHHFYRNVTLTFYKPCLFPKEIAYRLWYNFRWRGYIDPDVDYKLPELTDLKDIEEDFMVQVRAARKSGLQNPNKMKATKNEFRKKAFLSLSKAMFEKLSQKYAIDFELFGYTDIRDELYSFYSG</sequence>
<dbReference type="Pfam" id="PF03567">
    <property type="entry name" value="Sulfotransfer_2"/>
    <property type="match status" value="1"/>
</dbReference>
<keyword evidence="5 9" id="KW-1133">Transmembrane helix</keyword>
<keyword evidence="7 9" id="KW-0472">Membrane</keyword>
<evidence type="ECO:0000256" key="9">
    <source>
        <dbReference type="RuleBase" id="RU364020"/>
    </source>
</evidence>
<dbReference type="EMBL" id="CAJHNH020000159">
    <property type="protein sequence ID" value="CAG5115751.1"/>
    <property type="molecule type" value="Genomic_DNA"/>
</dbReference>
<keyword evidence="8 9" id="KW-0325">Glycoprotein</keyword>
<dbReference type="GO" id="GO:0000139">
    <property type="term" value="C:Golgi membrane"/>
    <property type="evidence" value="ECO:0007669"/>
    <property type="project" value="UniProtKB-SubCell"/>
</dbReference>
<dbReference type="Proteomes" id="UP000678393">
    <property type="component" value="Unassembled WGS sequence"/>
</dbReference>
<evidence type="ECO:0000256" key="1">
    <source>
        <dbReference type="ARBA" id="ARBA00004323"/>
    </source>
</evidence>
<name>A0A8S3YJX6_9EUPU</name>
<keyword evidence="11" id="KW-1185">Reference proteome</keyword>
<dbReference type="PANTHER" id="PTHR12137">
    <property type="entry name" value="CARBOHYDRATE SULFOTRANSFERASE"/>
    <property type="match status" value="1"/>
</dbReference>
<evidence type="ECO:0000256" key="3">
    <source>
        <dbReference type="ARBA" id="ARBA00022679"/>
    </source>
</evidence>
<dbReference type="AlphaFoldDB" id="A0A8S3YJX6"/>
<evidence type="ECO:0000256" key="2">
    <source>
        <dbReference type="ARBA" id="ARBA00006339"/>
    </source>
</evidence>
<evidence type="ECO:0000313" key="10">
    <source>
        <dbReference type="EMBL" id="CAG5115751.1"/>
    </source>
</evidence>
<evidence type="ECO:0000256" key="7">
    <source>
        <dbReference type="ARBA" id="ARBA00023136"/>
    </source>
</evidence>
<keyword evidence="9" id="KW-0735">Signal-anchor</keyword>
<dbReference type="EC" id="2.8.2.-" evidence="9"/>
<keyword evidence="3 9" id="KW-0808">Transferase</keyword>